<proteinExistence type="predicted"/>
<organism evidence="1 2">
    <name type="scientific">Echinops telfairi</name>
    <name type="common">Lesser hedgehog tenrec</name>
    <dbReference type="NCBI Taxonomy" id="9371"/>
    <lineage>
        <taxon>Eukaryota</taxon>
        <taxon>Metazoa</taxon>
        <taxon>Chordata</taxon>
        <taxon>Craniata</taxon>
        <taxon>Vertebrata</taxon>
        <taxon>Euteleostomi</taxon>
        <taxon>Mammalia</taxon>
        <taxon>Eutheria</taxon>
        <taxon>Afrotheria</taxon>
        <taxon>Tenrecidae</taxon>
        <taxon>Tenrecinae</taxon>
        <taxon>Echinops</taxon>
    </lineage>
</organism>
<evidence type="ECO:0000313" key="1">
    <source>
        <dbReference type="Proteomes" id="UP000694863"/>
    </source>
</evidence>
<dbReference type="Proteomes" id="UP000694863">
    <property type="component" value="Unplaced"/>
</dbReference>
<evidence type="ECO:0000313" key="2">
    <source>
        <dbReference type="RefSeq" id="XP_045155438.1"/>
    </source>
</evidence>
<gene>
    <name evidence="2" type="primary">ZACN</name>
</gene>
<name>A0AC55DUL7_ECHTE</name>
<keyword evidence="1" id="KW-1185">Reference proteome</keyword>
<reference evidence="2" key="1">
    <citation type="submission" date="2025-08" db="UniProtKB">
        <authorList>
            <consortium name="RefSeq"/>
        </authorList>
    </citation>
    <scope>IDENTIFICATION</scope>
</reference>
<dbReference type="RefSeq" id="XP_045155438.1">
    <property type="nucleotide sequence ID" value="XM_045299503.1"/>
</dbReference>
<protein>
    <submittedName>
        <fullName evidence="2">Zinc-activated ligand-gated ion channel</fullName>
    </submittedName>
</protein>
<sequence>MAQWPLHHRVFLGLLVAGLLLQGLGLRVPAAGGWRAEVKAMGAERSLHPASWPSFLGLESLGASQEPLQIPRNGSAPLLVAVEVFVSNVFNVDILRYTVSSVLLLRMSWLDPRLAWNETVHPRRAFTLPWDSIWTPGLTIQEALWVDWRDQSPRARVAPDGNVELYLALTTETNCDFELLRFPRDLSDCSLSFYALSNSVMELEFQAQAVNEVVSVKREYVLQDLKTQIPPQQLVPCFRVTLSLQNTALKAVLSLLVPGEALLLADVCGGLLPLSAAERLGYKMTLLLGYLVFHSSLVQALPSSSSCNPLLIYYFTVLLLLLILSTMETVLLAGLWAHDRQGARGSPSPAPRGEEHRDHGDSGPPQDQEGRGGEGKGTGRSRAEVADSIFFRVYVVGVVCSQALFAGIWMWVVCKSDPAPGKAAPHGGQPRL</sequence>
<accession>A0AC55DUL7</accession>